<proteinExistence type="predicted"/>
<keyword evidence="3" id="KW-1185">Reference proteome</keyword>
<sequence>MTSIEKIIIRFYAANTFMFNDTEEKYYLINEKDKVLSNIRVALKNELSVDMSEAQIKNKYRSLRDVFVKANKLIELKKDLAFFQKCIYQRMFFLRPYICSNKKNNSFKL</sequence>
<evidence type="ECO:0000313" key="2">
    <source>
        <dbReference type="EnsemblMetazoa" id="XP_031788820"/>
    </source>
</evidence>
<organism evidence="2 3">
    <name type="scientific">Nasonia vitripennis</name>
    <name type="common">Parasitic wasp</name>
    <dbReference type="NCBI Taxonomy" id="7425"/>
    <lineage>
        <taxon>Eukaryota</taxon>
        <taxon>Metazoa</taxon>
        <taxon>Ecdysozoa</taxon>
        <taxon>Arthropoda</taxon>
        <taxon>Hexapoda</taxon>
        <taxon>Insecta</taxon>
        <taxon>Pterygota</taxon>
        <taxon>Neoptera</taxon>
        <taxon>Endopterygota</taxon>
        <taxon>Hymenoptera</taxon>
        <taxon>Apocrita</taxon>
        <taxon>Proctotrupomorpha</taxon>
        <taxon>Chalcidoidea</taxon>
        <taxon>Pteromalidae</taxon>
        <taxon>Pteromalinae</taxon>
        <taxon>Nasonia</taxon>
    </lineage>
</organism>
<protein>
    <recommendedName>
        <fullName evidence="1">MADF domain-containing protein</fullName>
    </recommendedName>
</protein>
<accession>A0A7M7QPE4</accession>
<feature type="domain" description="MADF" evidence="1">
    <location>
        <begin position="9"/>
        <end position="94"/>
    </location>
</feature>
<dbReference type="Pfam" id="PF10545">
    <property type="entry name" value="MADF_DNA_bdg"/>
    <property type="match status" value="1"/>
</dbReference>
<reference evidence="2" key="1">
    <citation type="submission" date="2021-01" db="UniProtKB">
        <authorList>
            <consortium name="EnsemblMetazoa"/>
        </authorList>
    </citation>
    <scope>IDENTIFICATION</scope>
</reference>
<dbReference type="OrthoDB" id="10452666at2759"/>
<dbReference type="Proteomes" id="UP000002358">
    <property type="component" value="Unassembled WGS sequence"/>
</dbReference>
<name>A0A7M7QPE4_NASVI</name>
<dbReference type="GeneID" id="116417831"/>
<dbReference type="RefSeq" id="XP_031788820.1">
    <property type="nucleotide sequence ID" value="XM_031932960.1"/>
</dbReference>
<dbReference type="SMR" id="A0A7M7QPE4"/>
<dbReference type="InParanoid" id="A0A7M7QPE4"/>
<evidence type="ECO:0000259" key="1">
    <source>
        <dbReference type="Pfam" id="PF10545"/>
    </source>
</evidence>
<dbReference type="AlphaFoldDB" id="A0A7M7QPE4"/>
<dbReference type="KEGG" id="nvi:116417831"/>
<dbReference type="InterPro" id="IPR006578">
    <property type="entry name" value="MADF-dom"/>
</dbReference>
<dbReference type="EnsemblMetazoa" id="XM_031932960">
    <property type="protein sequence ID" value="XP_031788820"/>
    <property type="gene ID" value="LOC116417831"/>
</dbReference>
<evidence type="ECO:0000313" key="3">
    <source>
        <dbReference type="Proteomes" id="UP000002358"/>
    </source>
</evidence>